<dbReference type="SUPFAM" id="SSF53850">
    <property type="entry name" value="Periplasmic binding protein-like II"/>
    <property type="match status" value="1"/>
</dbReference>
<gene>
    <name evidence="6" type="ORF">GbCGDNIH3_2105</name>
</gene>
<dbReference type="Pfam" id="PF03466">
    <property type="entry name" value="LysR_substrate"/>
    <property type="match status" value="1"/>
</dbReference>
<accession>A0AAN0RFP4</accession>
<feature type="domain" description="HTH lysR-type" evidence="5">
    <location>
        <begin position="40"/>
        <end position="97"/>
    </location>
</feature>
<protein>
    <submittedName>
        <fullName evidence="6">Transcriptional regulator, LysR family</fullName>
    </submittedName>
</protein>
<dbReference type="GO" id="GO:0003677">
    <property type="term" value="F:DNA binding"/>
    <property type="evidence" value="ECO:0007669"/>
    <property type="project" value="UniProtKB-KW"/>
</dbReference>
<dbReference type="InterPro" id="IPR050176">
    <property type="entry name" value="LTTR"/>
</dbReference>
<dbReference type="KEGG" id="gbc:GbCGDNIH3_2105"/>
<name>A0AAN0RFP4_9PROT</name>
<dbReference type="InterPro" id="IPR005119">
    <property type="entry name" value="LysR_subst-bd"/>
</dbReference>
<dbReference type="Proteomes" id="UP000019438">
    <property type="component" value="Chromosome"/>
</dbReference>
<organism evidence="6 7">
    <name type="scientific">Granulibacter bethesdensis</name>
    <dbReference type="NCBI Taxonomy" id="364410"/>
    <lineage>
        <taxon>Bacteria</taxon>
        <taxon>Pseudomonadati</taxon>
        <taxon>Pseudomonadota</taxon>
        <taxon>Alphaproteobacteria</taxon>
        <taxon>Acetobacterales</taxon>
        <taxon>Acetobacteraceae</taxon>
        <taxon>Granulibacter</taxon>
    </lineage>
</organism>
<dbReference type="InterPro" id="IPR036390">
    <property type="entry name" value="WH_DNA-bd_sf"/>
</dbReference>
<dbReference type="AlphaFoldDB" id="A0AAN0RFP4"/>
<evidence type="ECO:0000313" key="6">
    <source>
        <dbReference type="EMBL" id="AHJ64000.1"/>
    </source>
</evidence>
<sequence length="326" mass="36198">MGRIICIAHGSTHPLRQAVLSSYRKSVLPQEQPEVNYPDLDLDLLRCFTCVAAERGFTAAGQVMGLTQSAISLKIKRLEDLINRRVFDRSSRHLALTPDGDILLAYAHRLLSLNDEAVRRLVASPIKGHLRLGVADHFLPHHLAQIVGRFQRTYPAVRLEIEVGRCAELRTACDEGRFDLVIGRRRAGDTMGMPIWTETMVWVAANDFRMPERDKPLPLATLSTGCMFRERALDVLSRARIPHELRYTSTSLLGIIAFAQEGLCIIPIGRSNVPSGLKEIDSLPVLGNSEIAVFGDTSDENLELVQPLIDLFRDDLGSGRKSSTSP</sequence>
<dbReference type="PROSITE" id="PS50931">
    <property type="entry name" value="HTH_LYSR"/>
    <property type="match status" value="1"/>
</dbReference>
<evidence type="ECO:0000256" key="3">
    <source>
        <dbReference type="ARBA" id="ARBA00023125"/>
    </source>
</evidence>
<evidence type="ECO:0000256" key="2">
    <source>
        <dbReference type="ARBA" id="ARBA00023015"/>
    </source>
</evidence>
<dbReference type="InterPro" id="IPR000847">
    <property type="entry name" value="LysR_HTH_N"/>
</dbReference>
<dbReference type="GO" id="GO:0003700">
    <property type="term" value="F:DNA-binding transcription factor activity"/>
    <property type="evidence" value="ECO:0007669"/>
    <property type="project" value="InterPro"/>
</dbReference>
<keyword evidence="2" id="KW-0805">Transcription regulation</keyword>
<proteinExistence type="inferred from homology"/>
<dbReference type="InterPro" id="IPR036388">
    <property type="entry name" value="WH-like_DNA-bd_sf"/>
</dbReference>
<dbReference type="Gene3D" id="1.10.10.10">
    <property type="entry name" value="Winged helix-like DNA-binding domain superfamily/Winged helix DNA-binding domain"/>
    <property type="match status" value="1"/>
</dbReference>
<evidence type="ECO:0000256" key="1">
    <source>
        <dbReference type="ARBA" id="ARBA00009437"/>
    </source>
</evidence>
<dbReference type="EMBL" id="CP003181">
    <property type="protein sequence ID" value="AHJ64000.1"/>
    <property type="molecule type" value="Genomic_DNA"/>
</dbReference>
<dbReference type="Gene3D" id="3.40.190.10">
    <property type="entry name" value="Periplasmic binding protein-like II"/>
    <property type="match status" value="2"/>
</dbReference>
<dbReference type="PANTHER" id="PTHR30579:SF7">
    <property type="entry name" value="HTH-TYPE TRANSCRIPTIONAL REGULATOR LRHA-RELATED"/>
    <property type="match status" value="1"/>
</dbReference>
<keyword evidence="4" id="KW-0804">Transcription</keyword>
<keyword evidence="3" id="KW-0238">DNA-binding</keyword>
<evidence type="ECO:0000313" key="7">
    <source>
        <dbReference type="Proteomes" id="UP000019438"/>
    </source>
</evidence>
<comment type="similarity">
    <text evidence="1">Belongs to the LysR transcriptional regulatory family.</text>
</comment>
<dbReference type="PANTHER" id="PTHR30579">
    <property type="entry name" value="TRANSCRIPTIONAL REGULATOR"/>
    <property type="match status" value="1"/>
</dbReference>
<dbReference type="SUPFAM" id="SSF46785">
    <property type="entry name" value="Winged helix' DNA-binding domain"/>
    <property type="match status" value="1"/>
</dbReference>
<evidence type="ECO:0000259" key="5">
    <source>
        <dbReference type="PROSITE" id="PS50931"/>
    </source>
</evidence>
<evidence type="ECO:0000256" key="4">
    <source>
        <dbReference type="ARBA" id="ARBA00023163"/>
    </source>
</evidence>
<dbReference type="RefSeq" id="WP_233425004.1">
    <property type="nucleotide sequence ID" value="NZ_CP003181.2"/>
</dbReference>
<dbReference type="PRINTS" id="PR00039">
    <property type="entry name" value="HTHLYSR"/>
</dbReference>
<reference evidence="7" key="1">
    <citation type="submission" date="2012-06" db="EMBL/GenBank/DDBJ databases">
        <title>Genome analysis of multiple Granulibacter bethesdensis isolates demonstrates substantial genome diversity.</title>
        <authorList>
            <person name="Greenberg D.E."/>
            <person name="Porcella S.F."/>
            <person name="Zarember K."/>
            <person name="Zelazny A.M."/>
            <person name="Bruno D."/>
            <person name="Martens C."/>
            <person name="Barbian K.D."/>
            <person name="Jaske E."/>
            <person name="Holland S.M."/>
        </authorList>
    </citation>
    <scope>NUCLEOTIDE SEQUENCE [LARGE SCALE GENOMIC DNA]</scope>
    <source>
        <strain evidence="7">CGDNIH3</strain>
    </source>
</reference>
<dbReference type="Pfam" id="PF00126">
    <property type="entry name" value="HTH_1"/>
    <property type="match status" value="1"/>
</dbReference>